<protein>
    <submittedName>
        <fullName evidence="1">Uncharacterized protein</fullName>
    </submittedName>
</protein>
<keyword evidence="2" id="KW-1185">Reference proteome</keyword>
<dbReference type="HOGENOM" id="CLU_3029605_0_0_9"/>
<dbReference type="EMBL" id="CP003040">
    <property type="protein sequence ID" value="AEN96561.1"/>
    <property type="molecule type" value="Genomic_DNA"/>
</dbReference>
<evidence type="ECO:0000313" key="1">
    <source>
        <dbReference type="EMBL" id="AEN96561.1"/>
    </source>
</evidence>
<dbReference type="KEGG" id="rho:RHOM_07240"/>
<accession>G2T3J0</accession>
<dbReference type="Proteomes" id="UP000008178">
    <property type="component" value="Chromosome"/>
</dbReference>
<dbReference type="AlphaFoldDB" id="G2T3J0"/>
<evidence type="ECO:0000313" key="2">
    <source>
        <dbReference type="Proteomes" id="UP000008178"/>
    </source>
</evidence>
<proteinExistence type="predicted"/>
<organism evidence="1 2">
    <name type="scientific">Roseburia hominis (strain DSM 16839 / JCM 17582 / NCIMB 14029 / A2-183)</name>
    <dbReference type="NCBI Taxonomy" id="585394"/>
    <lineage>
        <taxon>Bacteria</taxon>
        <taxon>Bacillati</taxon>
        <taxon>Bacillota</taxon>
        <taxon>Clostridia</taxon>
        <taxon>Lachnospirales</taxon>
        <taxon>Lachnospiraceae</taxon>
        <taxon>Roseburia</taxon>
    </lineage>
</organism>
<reference evidence="1 2" key="1">
    <citation type="journal article" date="2015" name="Genome Announc.">
        <title>Complete genome sequence of the human gut symbiont Roseburia hominis.</title>
        <authorList>
            <person name="Travis A.J."/>
            <person name="Kelly D."/>
            <person name="Flint H.J."/>
            <person name="Aminov R.I."/>
        </authorList>
    </citation>
    <scope>NUCLEOTIDE SEQUENCE [LARGE SCALE GENOMIC DNA]</scope>
    <source>
        <strain evidence="2">DSM 16839 / JCM 17582 / NCIMB 14029 / A2-183</strain>
    </source>
</reference>
<name>G2T3J0_ROSHA</name>
<sequence length="55" mass="6708">MLLTGICDQQERIQVTGSTRHIYLHQVEKEKYSKEKIIKTYKEFMEEMYIVNKRV</sequence>
<gene>
    <name evidence="1" type="ordered locus">RHOM_07240</name>
</gene>